<sequence length="85" mass="9830">MEQNIKSNVSFEDNGKTIGIFLEIVKKRNQLLETSKSENKLENLLNYRKYLSDIKFAAKKNLVTINSAKWFNGLTIYLVTLGYLI</sequence>
<proteinExistence type="predicted"/>
<accession>H8K8X8</accession>
<protein>
    <submittedName>
        <fullName evidence="1">Uncharacterized protein</fullName>
    </submittedName>
</protein>
<gene>
    <name evidence="1" type="ordered locus">MC5_00340</name>
</gene>
<dbReference type="OrthoDB" id="9903887at2"/>
<name>H8K8X8_RICAC</name>
<keyword evidence="2" id="KW-1185">Reference proteome</keyword>
<reference evidence="2" key="1">
    <citation type="submission" date="2012-02" db="EMBL/GenBank/DDBJ databases">
        <title>Complete genome sequence of Rickettsia australis strain Cutlack.</title>
        <authorList>
            <person name="Johnson S.L."/>
            <person name="Munk A.C."/>
            <person name="Han S."/>
            <person name="Bruce D.C."/>
            <person name="Dasch G.A."/>
        </authorList>
    </citation>
    <scope>NUCLEOTIDE SEQUENCE [LARGE SCALE GENOMIC DNA]</scope>
    <source>
        <strain evidence="2">Cutlack</strain>
    </source>
</reference>
<dbReference type="Proteomes" id="UP000007589">
    <property type="component" value="Chromosome"/>
</dbReference>
<dbReference type="HOGENOM" id="CLU_2510550_0_0_5"/>
<evidence type="ECO:0000313" key="1">
    <source>
        <dbReference type="EMBL" id="AFC70498.1"/>
    </source>
</evidence>
<evidence type="ECO:0000313" key="2">
    <source>
        <dbReference type="Proteomes" id="UP000007589"/>
    </source>
</evidence>
<dbReference type="KEGG" id="rau:MC5_00340"/>
<dbReference type="EMBL" id="CP003338">
    <property type="protein sequence ID" value="AFC70498.1"/>
    <property type="molecule type" value="Genomic_DNA"/>
</dbReference>
<organism evidence="1 2">
    <name type="scientific">Rickettsia australis (strain Cutlack)</name>
    <dbReference type="NCBI Taxonomy" id="1105110"/>
    <lineage>
        <taxon>Bacteria</taxon>
        <taxon>Pseudomonadati</taxon>
        <taxon>Pseudomonadota</taxon>
        <taxon>Alphaproteobacteria</taxon>
        <taxon>Rickettsiales</taxon>
        <taxon>Rickettsiaceae</taxon>
        <taxon>Rickettsieae</taxon>
        <taxon>Rickettsia</taxon>
        <taxon>spotted fever group</taxon>
    </lineage>
</organism>
<dbReference type="RefSeq" id="WP_014412043.1">
    <property type="nucleotide sequence ID" value="NC_017058.1"/>
</dbReference>
<dbReference type="AlphaFoldDB" id="H8K8X8"/>